<protein>
    <submittedName>
        <fullName evidence="1">Uncharacterized protein</fullName>
    </submittedName>
</protein>
<dbReference type="EMBL" id="SJPN01000004">
    <property type="protein sequence ID" value="TWU02312.1"/>
    <property type="molecule type" value="Genomic_DNA"/>
</dbReference>
<comment type="caution">
    <text evidence="1">The sequence shown here is derived from an EMBL/GenBank/DDBJ whole genome shotgun (WGS) entry which is preliminary data.</text>
</comment>
<reference evidence="1 2" key="1">
    <citation type="submission" date="2019-02" db="EMBL/GenBank/DDBJ databases">
        <title>Deep-cultivation of Planctomycetes and their phenomic and genomic characterization uncovers novel biology.</title>
        <authorList>
            <person name="Wiegand S."/>
            <person name="Jogler M."/>
            <person name="Boedeker C."/>
            <person name="Pinto D."/>
            <person name="Vollmers J."/>
            <person name="Rivas-Marin E."/>
            <person name="Kohn T."/>
            <person name="Peeters S.H."/>
            <person name="Heuer A."/>
            <person name="Rast P."/>
            <person name="Oberbeckmann S."/>
            <person name="Bunk B."/>
            <person name="Jeske O."/>
            <person name="Meyerdierks A."/>
            <person name="Storesund J.E."/>
            <person name="Kallscheuer N."/>
            <person name="Luecker S."/>
            <person name="Lage O.M."/>
            <person name="Pohl T."/>
            <person name="Merkel B.J."/>
            <person name="Hornburger P."/>
            <person name="Mueller R.-W."/>
            <person name="Bruemmer F."/>
            <person name="Labrenz M."/>
            <person name="Spormann A.M."/>
            <person name="Op Den Camp H."/>
            <person name="Overmann J."/>
            <person name="Amann R."/>
            <person name="Jetten M.S.M."/>
            <person name="Mascher T."/>
            <person name="Medema M.H."/>
            <person name="Devos D.P."/>
            <person name="Kaster A.-K."/>
            <person name="Ovreas L."/>
            <person name="Rohde M."/>
            <person name="Galperin M.Y."/>
            <person name="Jogler C."/>
        </authorList>
    </citation>
    <scope>NUCLEOTIDE SEQUENCE [LARGE SCALE GENOMIC DNA]</scope>
    <source>
        <strain evidence="1 2">Pla52n</strain>
    </source>
</reference>
<sequence length="42" mass="4982">MNRRMRTRMYGGVRGVPGNRAPISIMVLWLLKRRMIVPQRDV</sequence>
<dbReference type="Proteomes" id="UP000320176">
    <property type="component" value="Unassembled WGS sequence"/>
</dbReference>
<keyword evidence="2" id="KW-1185">Reference proteome</keyword>
<organism evidence="1 2">
    <name type="scientific">Stieleria varia</name>
    <dbReference type="NCBI Taxonomy" id="2528005"/>
    <lineage>
        <taxon>Bacteria</taxon>
        <taxon>Pseudomonadati</taxon>
        <taxon>Planctomycetota</taxon>
        <taxon>Planctomycetia</taxon>
        <taxon>Pirellulales</taxon>
        <taxon>Pirellulaceae</taxon>
        <taxon>Stieleria</taxon>
    </lineage>
</organism>
<proteinExistence type="predicted"/>
<accession>A0A5C6ATH3</accession>
<evidence type="ECO:0000313" key="2">
    <source>
        <dbReference type="Proteomes" id="UP000320176"/>
    </source>
</evidence>
<evidence type="ECO:0000313" key="1">
    <source>
        <dbReference type="EMBL" id="TWU02312.1"/>
    </source>
</evidence>
<dbReference type="AlphaFoldDB" id="A0A5C6ATH3"/>
<name>A0A5C6ATH3_9BACT</name>
<gene>
    <name evidence="1" type="ORF">Pla52n_33620</name>
</gene>